<evidence type="ECO:0000259" key="1">
    <source>
        <dbReference type="Pfam" id="PF23843"/>
    </source>
</evidence>
<dbReference type="GeneID" id="83040291"/>
<proteinExistence type="predicted"/>
<dbReference type="AlphaFoldDB" id="A0A1V0BGP1"/>
<dbReference type="Pfam" id="PF23843">
    <property type="entry name" value="DUF7210"/>
    <property type="match status" value="1"/>
</dbReference>
<accession>A0A1V0BGP1</accession>
<dbReference type="Proteomes" id="UP000242792">
    <property type="component" value="Chromosome"/>
</dbReference>
<evidence type="ECO:0000313" key="3">
    <source>
        <dbReference type="Proteomes" id="UP000242792"/>
    </source>
</evidence>
<protein>
    <recommendedName>
        <fullName evidence="1">DUF7210 domain-containing protein</fullName>
    </recommendedName>
</protein>
<dbReference type="OrthoDB" id="8909971at2"/>
<dbReference type="InterPro" id="IPR055634">
    <property type="entry name" value="DUF7210"/>
</dbReference>
<gene>
    <name evidence="2" type="ORF">B5M06_13275</name>
</gene>
<reference evidence="2 3" key="1">
    <citation type="submission" date="2017-03" db="EMBL/GenBank/DDBJ databases">
        <title>Rapid Whole Genome Sequencing of Comamonas kerstersii Causing Continuous ambulatory Peritoneal Dialysis-Associated Peritonitis.</title>
        <authorList>
            <person name="Zheng B."/>
        </authorList>
    </citation>
    <scope>NUCLEOTIDE SEQUENCE [LARGE SCALE GENOMIC DNA]</scope>
    <source>
        <strain evidence="2 3">8943</strain>
    </source>
</reference>
<dbReference type="EMBL" id="CP020121">
    <property type="protein sequence ID" value="AQZ99079.1"/>
    <property type="molecule type" value="Genomic_DNA"/>
</dbReference>
<feature type="domain" description="DUF7210" evidence="1">
    <location>
        <begin position="21"/>
        <end position="57"/>
    </location>
</feature>
<dbReference type="KEGG" id="cke:B5M06_13275"/>
<organism evidence="2 3">
    <name type="scientific">Comamonas kerstersii</name>
    <dbReference type="NCBI Taxonomy" id="225992"/>
    <lineage>
        <taxon>Bacteria</taxon>
        <taxon>Pseudomonadati</taxon>
        <taxon>Pseudomonadota</taxon>
        <taxon>Betaproteobacteria</taxon>
        <taxon>Burkholderiales</taxon>
        <taxon>Comamonadaceae</taxon>
        <taxon>Comamonas</taxon>
    </lineage>
</organism>
<evidence type="ECO:0000313" key="2">
    <source>
        <dbReference type="EMBL" id="AQZ99079.1"/>
    </source>
</evidence>
<sequence>MSTPKTTAADVNGKAVAATEKVTLLKPHTHAGKAHEKGAEIEVDAATAAWLRGAEVIAPAQYPPANKA</sequence>
<name>A0A1V0BGP1_9BURK</name>
<dbReference type="RefSeq" id="WP_054065233.1">
    <property type="nucleotide sequence ID" value="NZ_CP020121.1"/>
</dbReference>